<reference evidence="3 4" key="1">
    <citation type="submission" date="2017-02" db="EMBL/GenBank/DDBJ databases">
        <authorList>
            <person name="Jeong S."/>
        </authorList>
    </citation>
    <scope>NUCLEOTIDE SEQUENCE [LARGE SCALE GENOMIC DNA]</scope>
    <source>
        <strain evidence="3 4">RMAR6-6</strain>
    </source>
</reference>
<dbReference type="Proteomes" id="UP000188174">
    <property type="component" value="Chromosome"/>
</dbReference>
<dbReference type="Gene3D" id="2.40.50.90">
    <property type="match status" value="1"/>
</dbReference>
<evidence type="ECO:0000313" key="4">
    <source>
        <dbReference type="Proteomes" id="UP000188174"/>
    </source>
</evidence>
<evidence type="ECO:0000256" key="1">
    <source>
        <dbReference type="SAM" id="MobiDB-lite"/>
    </source>
</evidence>
<protein>
    <recommendedName>
        <fullName evidence="2">TNase-like domain-containing protein</fullName>
    </recommendedName>
</protein>
<feature type="region of interest" description="Disordered" evidence="1">
    <location>
        <begin position="164"/>
        <end position="185"/>
    </location>
</feature>
<name>A0ABN4X6C5_9HYPH</name>
<keyword evidence="4" id="KW-1185">Reference proteome</keyword>
<dbReference type="PANTHER" id="PTHR12302:SF26">
    <property type="entry name" value="BLR1266 PROTEIN"/>
    <property type="match status" value="1"/>
</dbReference>
<feature type="domain" description="TNase-like" evidence="2">
    <location>
        <begin position="33"/>
        <end position="151"/>
    </location>
</feature>
<gene>
    <name evidence="3" type="ORF">B0E33_18910</name>
</gene>
<dbReference type="Pfam" id="PF00565">
    <property type="entry name" value="SNase"/>
    <property type="match status" value="1"/>
</dbReference>
<sequence length="239" mass="26671">MLSVWYFGTPALTGLVKNQLKSPGEPIVGRASVIDGDTIEIHGQHIRFNGIDAPETDQTCLRKSGDTYLCGSEAAKFLDAFLAKSSPTTCNFVDWDQYDRYVGDCYRADGESVAVALVTAGHAVDWPRYSNGAYAKNQDQAWANQRGMWQGMFENPWDYRARKRVEKQKQTQTSPSSFSGQDSGNCNIKGNISVATGEKIFHVPGQEFYSQTQINTSKGERWFCSEADARAAGWRRARR</sequence>
<evidence type="ECO:0000313" key="3">
    <source>
        <dbReference type="EMBL" id="AQQ07516.1"/>
    </source>
</evidence>
<dbReference type="SMART" id="SM00318">
    <property type="entry name" value="SNc"/>
    <property type="match status" value="1"/>
</dbReference>
<dbReference type="EMBL" id="CP019630">
    <property type="protein sequence ID" value="AQQ07516.1"/>
    <property type="molecule type" value="Genomic_DNA"/>
</dbReference>
<dbReference type="InterPro" id="IPR016071">
    <property type="entry name" value="Staphylococal_nuclease_OB-fold"/>
</dbReference>
<dbReference type="PANTHER" id="PTHR12302">
    <property type="entry name" value="EBNA2 BINDING PROTEIN P100"/>
    <property type="match status" value="1"/>
</dbReference>
<proteinExistence type="predicted"/>
<dbReference type="PROSITE" id="PS50830">
    <property type="entry name" value="TNASE_3"/>
    <property type="match status" value="1"/>
</dbReference>
<evidence type="ECO:0000259" key="2">
    <source>
        <dbReference type="PROSITE" id="PS50830"/>
    </source>
</evidence>
<accession>A0ABN4X6C5</accession>
<feature type="compositionally biased region" description="Polar residues" evidence="1">
    <location>
        <begin position="170"/>
        <end position="185"/>
    </location>
</feature>
<dbReference type="SUPFAM" id="SSF50199">
    <property type="entry name" value="Staphylococcal nuclease"/>
    <property type="match status" value="1"/>
</dbReference>
<dbReference type="InterPro" id="IPR035437">
    <property type="entry name" value="SNase_OB-fold_sf"/>
</dbReference>
<organism evidence="3 4">
    <name type="scientific">Roseibium algicola</name>
    <dbReference type="NCBI Taxonomy" id="2857014"/>
    <lineage>
        <taxon>Bacteria</taxon>
        <taxon>Pseudomonadati</taxon>
        <taxon>Pseudomonadota</taxon>
        <taxon>Alphaproteobacteria</taxon>
        <taxon>Hyphomicrobiales</taxon>
        <taxon>Stappiaceae</taxon>
        <taxon>Roseibium</taxon>
    </lineage>
</organism>